<evidence type="ECO:0000256" key="2">
    <source>
        <dbReference type="SAM" id="MobiDB-lite"/>
    </source>
</evidence>
<dbReference type="Proteomes" id="UP000242414">
    <property type="component" value="Unassembled WGS sequence"/>
</dbReference>
<organism evidence="3">
    <name type="scientific">Rhizopus microsporus var. microsporus</name>
    <dbReference type="NCBI Taxonomy" id="86635"/>
    <lineage>
        <taxon>Eukaryota</taxon>
        <taxon>Fungi</taxon>
        <taxon>Fungi incertae sedis</taxon>
        <taxon>Mucoromycota</taxon>
        <taxon>Mucoromycotina</taxon>
        <taxon>Mucoromycetes</taxon>
        <taxon>Mucorales</taxon>
        <taxon>Mucorineae</taxon>
        <taxon>Rhizopodaceae</taxon>
        <taxon>Rhizopus</taxon>
    </lineage>
</organism>
<reference evidence="3" key="1">
    <citation type="journal article" date="2016" name="Proc. Natl. Acad. Sci. U.S.A.">
        <title>Lipid metabolic changes in an early divergent fungus govern the establishment of a mutualistic symbiosis with endobacteria.</title>
        <authorList>
            <person name="Lastovetsky O.A."/>
            <person name="Gaspar M.L."/>
            <person name="Mondo S.J."/>
            <person name="LaButti K.M."/>
            <person name="Sandor L."/>
            <person name="Grigoriev I.V."/>
            <person name="Henry S.A."/>
            <person name="Pawlowska T.E."/>
        </authorList>
    </citation>
    <scope>NUCLEOTIDE SEQUENCE [LARGE SCALE GENOMIC DNA]</scope>
    <source>
        <strain evidence="3">ATCC 52814</strain>
    </source>
</reference>
<feature type="region of interest" description="Disordered" evidence="2">
    <location>
        <begin position="1"/>
        <end position="25"/>
    </location>
</feature>
<dbReference type="OrthoDB" id="2273451at2759"/>
<dbReference type="VEuPathDB" id="FungiDB:BCV72DRAFT_246017"/>
<dbReference type="EMBL" id="KV922147">
    <property type="protein sequence ID" value="ORE01347.1"/>
    <property type="molecule type" value="Genomic_DNA"/>
</dbReference>
<keyword evidence="1" id="KW-0175">Coiled coil</keyword>
<name>A0A1X0QNM8_RHIZD</name>
<protein>
    <submittedName>
        <fullName evidence="3">Uncharacterized protein</fullName>
    </submittedName>
</protein>
<accession>A0A1X0QNM8</accession>
<feature type="compositionally biased region" description="Basic residues" evidence="2">
    <location>
        <begin position="1"/>
        <end position="15"/>
    </location>
</feature>
<proteinExistence type="predicted"/>
<gene>
    <name evidence="3" type="ORF">BCV72DRAFT_246017</name>
</gene>
<evidence type="ECO:0000256" key="1">
    <source>
        <dbReference type="SAM" id="Coils"/>
    </source>
</evidence>
<sequence>MLKKLFQSKRRKQSNKQKDNPKVAMDPASLAILDRHFSPLSFQVKSPSSVLDIVGYPRLTVRNVVTPDQKPAQEQEHEKTLLEEQDTLDEMTQLHQRLEEFERERDLWHRKLQEYMLREEQLRKIIQNNQIQINQLRKRVSSHSWSDEIYNSRMYNNSDGSDSDNDDPNEEDLYYCYYPLRRRHSYYSPYPYAYYYYQ</sequence>
<evidence type="ECO:0000313" key="3">
    <source>
        <dbReference type="EMBL" id="ORE01347.1"/>
    </source>
</evidence>
<feature type="coiled-coil region" evidence="1">
    <location>
        <begin position="84"/>
        <end position="139"/>
    </location>
</feature>
<dbReference type="AlphaFoldDB" id="A0A1X0QNM8"/>